<evidence type="ECO:0000313" key="2">
    <source>
        <dbReference type="EMBL" id="KAJ1196467.1"/>
    </source>
</evidence>
<dbReference type="EMBL" id="JANPWB010000003">
    <property type="protein sequence ID" value="KAJ1196467.1"/>
    <property type="molecule type" value="Genomic_DNA"/>
</dbReference>
<comment type="caution">
    <text evidence="2">The sequence shown here is derived from an EMBL/GenBank/DDBJ whole genome shotgun (WGS) entry which is preliminary data.</text>
</comment>
<evidence type="ECO:0000256" key="1">
    <source>
        <dbReference type="SAM" id="MobiDB-lite"/>
    </source>
</evidence>
<sequence>MSHGEGSDPLETSLLGGAGRGAGAPGRATGPPRCVGPEAIGGRTERGGAGPPLGGRGAVAGSAGTGAGAAKKQWGLEISGAAAQRKLEVAALDGGGGAGGVLGEGVPAPSCSGGILTGSPVVTGARVAAKRRSRTLEDAGARRDQLLPGGGSGGRHCGRGGPVEPKRSAPGHNSDPTGGKGRGP</sequence>
<feature type="region of interest" description="Disordered" evidence="1">
    <location>
        <begin position="131"/>
        <end position="184"/>
    </location>
</feature>
<proteinExistence type="predicted"/>
<keyword evidence="3" id="KW-1185">Reference proteome</keyword>
<feature type="region of interest" description="Disordered" evidence="1">
    <location>
        <begin position="1"/>
        <end position="70"/>
    </location>
</feature>
<accession>A0AAV7V6P9</accession>
<feature type="compositionally biased region" description="Gly residues" evidence="1">
    <location>
        <begin position="148"/>
        <end position="161"/>
    </location>
</feature>
<dbReference type="AlphaFoldDB" id="A0AAV7V6P9"/>
<name>A0AAV7V6P9_PLEWA</name>
<reference evidence="2" key="1">
    <citation type="journal article" date="2022" name="bioRxiv">
        <title>Sequencing and chromosome-scale assembly of the giantPleurodeles waltlgenome.</title>
        <authorList>
            <person name="Brown T."/>
            <person name="Elewa A."/>
            <person name="Iarovenko S."/>
            <person name="Subramanian E."/>
            <person name="Araus A.J."/>
            <person name="Petzold A."/>
            <person name="Susuki M."/>
            <person name="Suzuki K.-i.T."/>
            <person name="Hayashi T."/>
            <person name="Toyoda A."/>
            <person name="Oliveira C."/>
            <person name="Osipova E."/>
            <person name="Leigh N.D."/>
            <person name="Simon A."/>
            <person name="Yun M.H."/>
        </authorList>
    </citation>
    <scope>NUCLEOTIDE SEQUENCE</scope>
    <source>
        <strain evidence="2">20211129_DDA</strain>
        <tissue evidence="2">Liver</tissue>
    </source>
</reference>
<gene>
    <name evidence="2" type="ORF">NDU88_000338</name>
</gene>
<protein>
    <submittedName>
        <fullName evidence="2">Uncharacterized protein</fullName>
    </submittedName>
</protein>
<evidence type="ECO:0000313" key="3">
    <source>
        <dbReference type="Proteomes" id="UP001066276"/>
    </source>
</evidence>
<feature type="compositionally biased region" description="Basic and acidic residues" evidence="1">
    <location>
        <begin position="134"/>
        <end position="145"/>
    </location>
</feature>
<organism evidence="2 3">
    <name type="scientific">Pleurodeles waltl</name>
    <name type="common">Iberian ribbed newt</name>
    <dbReference type="NCBI Taxonomy" id="8319"/>
    <lineage>
        <taxon>Eukaryota</taxon>
        <taxon>Metazoa</taxon>
        <taxon>Chordata</taxon>
        <taxon>Craniata</taxon>
        <taxon>Vertebrata</taxon>
        <taxon>Euteleostomi</taxon>
        <taxon>Amphibia</taxon>
        <taxon>Batrachia</taxon>
        <taxon>Caudata</taxon>
        <taxon>Salamandroidea</taxon>
        <taxon>Salamandridae</taxon>
        <taxon>Pleurodelinae</taxon>
        <taxon>Pleurodeles</taxon>
    </lineage>
</organism>
<dbReference type="Proteomes" id="UP001066276">
    <property type="component" value="Chromosome 2_1"/>
</dbReference>
<feature type="compositionally biased region" description="Gly residues" evidence="1">
    <location>
        <begin position="47"/>
        <end position="67"/>
    </location>
</feature>